<dbReference type="PROSITE" id="PS50943">
    <property type="entry name" value="HTH_CROC1"/>
    <property type="match status" value="1"/>
</dbReference>
<organism evidence="2 3">
    <name type="scientific">Lactobacillus crispatus (strain ST1)</name>
    <dbReference type="NCBI Taxonomy" id="748671"/>
    <lineage>
        <taxon>Bacteria</taxon>
        <taxon>Bacillati</taxon>
        <taxon>Bacillota</taxon>
        <taxon>Bacilli</taxon>
        <taxon>Lactobacillales</taxon>
        <taxon>Lactobacillaceae</taxon>
        <taxon>Lactobacillus</taxon>
    </lineage>
</organism>
<evidence type="ECO:0000313" key="2">
    <source>
        <dbReference type="EMBL" id="CBL51353.1"/>
    </source>
</evidence>
<reference key="2">
    <citation type="submission" date="2010-03" db="EMBL/GenBank/DDBJ databases">
        <title>Genome Sequence of Lactobacillus crispatus ST1.</title>
        <authorList>
            <person name="Ojala T."/>
            <person name="Kuparinen V."/>
            <person name="Koskinen J.P."/>
            <person name="Alatalo E."/>
            <person name="Holm L."/>
            <person name="Auvinen P."/>
            <person name="Edelman S."/>
            <person name="Westerlund-Wikstroem B."/>
            <person name="Korhonen T.K."/>
            <person name="Paulin L."/>
            <person name="Kankainen M."/>
        </authorList>
    </citation>
    <scope>NUCLEOTIDE SEQUENCE</scope>
    <source>
        <strain>ST1</strain>
    </source>
</reference>
<name>D5GZZ4_LACCS</name>
<dbReference type="AlphaFoldDB" id="D5GZZ4"/>
<dbReference type="Gene3D" id="1.10.260.40">
    <property type="entry name" value="lambda repressor-like DNA-binding domains"/>
    <property type="match status" value="1"/>
</dbReference>
<dbReference type="GO" id="GO:0003677">
    <property type="term" value="F:DNA binding"/>
    <property type="evidence" value="ECO:0007669"/>
    <property type="project" value="InterPro"/>
</dbReference>
<dbReference type="InterPro" id="IPR053163">
    <property type="entry name" value="HTH-type_regulator_Rgg"/>
</dbReference>
<sequence>MGLTQAQMAGDVLTKSYYSKIERNIHEINAIDLINILNAHDINAADFLNNIGKVENNREVRIRKYNYMLHVAYYQKDLKVLHLLHQMLGKEKQIDEIIDLEAQIELLRASIKKDYSLIPTSERKRLKNMILSTKNWNENNLRLFSIAMQLFEIEEVNIIVLSVFSKYQSINELSDNFQKIISAIAVNFLEYSHYCEVKQNKYTKAAIGILDSLTEEPKNCFARIMKSYYQKIFDDDIGAAEEILKFLSETGMSNIVSKIKHQK</sequence>
<reference evidence="2 3" key="1">
    <citation type="journal article" date="2010" name="J. Bacteriol.">
        <title>Genome sequence of Lactobacillus crispatus ST1.</title>
        <authorList>
            <person name="Ojala T."/>
            <person name="Kuparinen V."/>
            <person name="Koskinen J.P."/>
            <person name="Alatalo E."/>
            <person name="Holm L."/>
            <person name="Auvinen P."/>
            <person name="Edelman S."/>
            <person name="Westerlund-Wikstrom B."/>
            <person name="Korhonen T.K."/>
            <person name="Paulin L."/>
            <person name="Kankainen M."/>
        </authorList>
    </citation>
    <scope>NUCLEOTIDE SEQUENCE [LARGE SCALE GENOMIC DNA]</scope>
    <source>
        <strain evidence="2 3">ST1</strain>
    </source>
</reference>
<gene>
    <name evidence="2" type="ordered locus">LCRIS_01906</name>
</gene>
<proteinExistence type="predicted"/>
<dbReference type="InterPro" id="IPR010057">
    <property type="entry name" value="Transcription_activator_Rgg_C"/>
</dbReference>
<dbReference type="eggNOG" id="ENOG5030RS9">
    <property type="taxonomic scope" value="Bacteria"/>
</dbReference>
<evidence type="ECO:0000259" key="1">
    <source>
        <dbReference type="PROSITE" id="PS50943"/>
    </source>
</evidence>
<evidence type="ECO:0000313" key="3">
    <source>
        <dbReference type="Proteomes" id="UP000002371"/>
    </source>
</evidence>
<dbReference type="SUPFAM" id="SSF47413">
    <property type="entry name" value="lambda repressor-like DNA-binding domains"/>
    <property type="match status" value="1"/>
</dbReference>
<dbReference type="InterPro" id="IPR001387">
    <property type="entry name" value="Cro/C1-type_HTH"/>
</dbReference>
<dbReference type="PANTHER" id="PTHR37038">
    <property type="entry name" value="TRANSCRIPTIONAL REGULATOR-RELATED"/>
    <property type="match status" value="1"/>
</dbReference>
<dbReference type="KEGG" id="lcr:LCRIS_01906"/>
<dbReference type="HOGENOM" id="CLU_072045_3_1_9"/>
<dbReference type="Proteomes" id="UP000002371">
    <property type="component" value="Chromosome"/>
</dbReference>
<accession>D5GZZ4</accession>
<dbReference type="Pfam" id="PF21259">
    <property type="entry name" value="Rgg_C"/>
    <property type="match status" value="1"/>
</dbReference>
<dbReference type="InterPro" id="IPR010982">
    <property type="entry name" value="Lambda_DNA-bd_dom_sf"/>
</dbReference>
<dbReference type="EMBL" id="FN692037">
    <property type="protein sequence ID" value="CBL51353.1"/>
    <property type="molecule type" value="Genomic_DNA"/>
</dbReference>
<feature type="domain" description="HTH cro/C1-type" evidence="1">
    <location>
        <begin position="2"/>
        <end position="47"/>
    </location>
</feature>
<dbReference type="CDD" id="cd00093">
    <property type="entry name" value="HTH_XRE"/>
    <property type="match status" value="1"/>
</dbReference>
<protein>
    <submittedName>
        <fullName evidence="2">Transcriptional regulator</fullName>
    </submittedName>
</protein>